<dbReference type="WBParaSite" id="nRc.2.0.1.t26088-RA">
    <property type="protein sequence ID" value="nRc.2.0.1.t26088-RA"/>
    <property type="gene ID" value="nRc.2.0.1.g26088"/>
</dbReference>
<evidence type="ECO:0000313" key="1">
    <source>
        <dbReference type="Proteomes" id="UP000887565"/>
    </source>
</evidence>
<name>A0A915JIZ5_ROMCU</name>
<proteinExistence type="predicted"/>
<dbReference type="AlphaFoldDB" id="A0A915JIZ5"/>
<dbReference type="Proteomes" id="UP000887565">
    <property type="component" value="Unplaced"/>
</dbReference>
<reference evidence="2" key="1">
    <citation type="submission" date="2022-11" db="UniProtKB">
        <authorList>
            <consortium name="WormBaseParasite"/>
        </authorList>
    </citation>
    <scope>IDENTIFICATION</scope>
</reference>
<sequence length="86" mass="9637">MRTSHGRSQEEYVLDLDIPDWCSISQPPMPEADKTPKSPPTIPATYKIPQKRTCASPFAPEPSTKKGQNLFSLLHGLTPEPYKFLP</sequence>
<protein>
    <submittedName>
        <fullName evidence="2">Uncharacterized protein</fullName>
    </submittedName>
</protein>
<evidence type="ECO:0000313" key="2">
    <source>
        <dbReference type="WBParaSite" id="nRc.2.0.1.t26088-RA"/>
    </source>
</evidence>
<accession>A0A915JIZ5</accession>
<organism evidence="1 2">
    <name type="scientific">Romanomermis culicivorax</name>
    <name type="common">Nematode worm</name>
    <dbReference type="NCBI Taxonomy" id="13658"/>
    <lineage>
        <taxon>Eukaryota</taxon>
        <taxon>Metazoa</taxon>
        <taxon>Ecdysozoa</taxon>
        <taxon>Nematoda</taxon>
        <taxon>Enoplea</taxon>
        <taxon>Dorylaimia</taxon>
        <taxon>Mermithida</taxon>
        <taxon>Mermithoidea</taxon>
        <taxon>Mermithidae</taxon>
        <taxon>Romanomermis</taxon>
    </lineage>
</organism>
<keyword evidence="1" id="KW-1185">Reference proteome</keyword>